<keyword evidence="4" id="KW-1185">Reference proteome</keyword>
<proteinExistence type="predicted"/>
<dbReference type="InterPro" id="IPR029032">
    <property type="entry name" value="AhpD-like"/>
</dbReference>
<dbReference type="PANTHER" id="PTHR34846:SF11">
    <property type="entry name" value="4-CARBOXYMUCONOLACTONE DECARBOXYLASE FAMILY PROTEIN (AFU_ORTHOLOGUE AFUA_6G11590)"/>
    <property type="match status" value="1"/>
</dbReference>
<evidence type="ECO:0000313" key="3">
    <source>
        <dbReference type="EMBL" id="QKX57572.1"/>
    </source>
</evidence>
<dbReference type="OrthoDB" id="9998495at2759"/>
<evidence type="ECO:0000259" key="2">
    <source>
        <dbReference type="Pfam" id="PF02627"/>
    </source>
</evidence>
<dbReference type="PANTHER" id="PTHR34846">
    <property type="entry name" value="4-CARBOXYMUCONOLACTONE DECARBOXYLASE FAMILY PROTEIN (AFU_ORTHOLOGUE AFUA_6G11590)"/>
    <property type="match status" value="1"/>
</dbReference>
<gene>
    <name evidence="3" type="ORF">TRUGW13939_04690</name>
</gene>
<dbReference type="KEGG" id="trg:TRUGW13939_04690"/>
<dbReference type="InterPro" id="IPR003779">
    <property type="entry name" value="CMD-like"/>
</dbReference>
<organism evidence="3 4">
    <name type="scientific">Talaromyces rugulosus</name>
    <name type="common">Penicillium rugulosum</name>
    <dbReference type="NCBI Taxonomy" id="121627"/>
    <lineage>
        <taxon>Eukaryota</taxon>
        <taxon>Fungi</taxon>
        <taxon>Dikarya</taxon>
        <taxon>Ascomycota</taxon>
        <taxon>Pezizomycotina</taxon>
        <taxon>Eurotiomycetes</taxon>
        <taxon>Eurotiomycetidae</taxon>
        <taxon>Eurotiales</taxon>
        <taxon>Trichocomaceae</taxon>
        <taxon>Talaromyces</taxon>
        <taxon>Talaromyces sect. Islandici</taxon>
    </lineage>
</organism>
<dbReference type="Gene3D" id="1.20.1290.10">
    <property type="entry name" value="AhpD-like"/>
    <property type="match status" value="1"/>
</dbReference>
<dbReference type="GO" id="GO:0051920">
    <property type="term" value="F:peroxiredoxin activity"/>
    <property type="evidence" value="ECO:0007669"/>
    <property type="project" value="InterPro"/>
</dbReference>
<feature type="domain" description="Carboxymuconolactone decarboxylase-like" evidence="2">
    <location>
        <begin position="55"/>
        <end position="120"/>
    </location>
</feature>
<sequence length="220" mass="24032">MRLNYAPSTAPTTNPDGTPLSPAEQESTADIYTRIAARRNPRPLIPLDLTFLHTPPIADGYNAFVGAIRNNAVIPQSVLELSVCRVAILNEAVYEWNAHAPLALKAGVTTAQLSEVKYLAASKFTADGAIIAERLPESQLTDAQWDVLLYTDAVTKNVKVDDAVFDAVKQRFSEREVVELTACIGAYNMVSRFLVALDVGENNDKRMKEADEIEAELAAK</sequence>
<evidence type="ECO:0000313" key="4">
    <source>
        <dbReference type="Proteomes" id="UP000509510"/>
    </source>
</evidence>
<accession>A0A7H8QU89</accession>
<name>A0A7H8QU89_TALRU</name>
<feature type="region of interest" description="Disordered" evidence="1">
    <location>
        <begin position="1"/>
        <end position="25"/>
    </location>
</feature>
<dbReference type="GeneID" id="55992190"/>
<protein>
    <recommendedName>
        <fullName evidence="2">Carboxymuconolactone decarboxylase-like domain-containing protein</fullName>
    </recommendedName>
</protein>
<dbReference type="Pfam" id="PF02627">
    <property type="entry name" value="CMD"/>
    <property type="match status" value="1"/>
</dbReference>
<dbReference type="SUPFAM" id="SSF69118">
    <property type="entry name" value="AhpD-like"/>
    <property type="match status" value="1"/>
</dbReference>
<dbReference type="Proteomes" id="UP000509510">
    <property type="component" value="Chromosome II"/>
</dbReference>
<evidence type="ECO:0000256" key="1">
    <source>
        <dbReference type="SAM" id="MobiDB-lite"/>
    </source>
</evidence>
<dbReference type="EMBL" id="CP055899">
    <property type="protein sequence ID" value="QKX57572.1"/>
    <property type="molecule type" value="Genomic_DNA"/>
</dbReference>
<feature type="compositionally biased region" description="Polar residues" evidence="1">
    <location>
        <begin position="1"/>
        <end position="16"/>
    </location>
</feature>
<dbReference type="RefSeq" id="XP_035343750.1">
    <property type="nucleotide sequence ID" value="XM_035487857.1"/>
</dbReference>
<dbReference type="AlphaFoldDB" id="A0A7H8QU89"/>
<reference evidence="4" key="1">
    <citation type="submission" date="2020-06" db="EMBL/GenBank/DDBJ databases">
        <title>A chromosome-scale genome assembly of Talaromyces rugulosus W13939.</title>
        <authorList>
            <person name="Wang B."/>
            <person name="Guo L."/>
            <person name="Ye K."/>
            <person name="Wang L."/>
        </authorList>
    </citation>
    <scope>NUCLEOTIDE SEQUENCE [LARGE SCALE GENOMIC DNA]</scope>
    <source>
        <strain evidence="4">W13939</strain>
    </source>
</reference>